<dbReference type="PANTHER" id="PTHR45764">
    <property type="entry name" value="BZIP TRANSCRIPTION FACTOR 44"/>
    <property type="match status" value="1"/>
</dbReference>
<evidence type="ECO:0000256" key="2">
    <source>
        <dbReference type="ARBA" id="ARBA00023015"/>
    </source>
</evidence>
<keyword evidence="9" id="KW-1185">Reference proteome</keyword>
<dbReference type="InterPro" id="IPR045314">
    <property type="entry name" value="bZIP_plant_GBF1"/>
</dbReference>
<dbReference type="GO" id="GO:0045893">
    <property type="term" value="P:positive regulation of DNA-templated transcription"/>
    <property type="evidence" value="ECO:0007669"/>
    <property type="project" value="TreeGrafter"/>
</dbReference>
<evidence type="ECO:0000259" key="7">
    <source>
        <dbReference type="PROSITE" id="PS50217"/>
    </source>
</evidence>
<proteinExistence type="predicted"/>
<evidence type="ECO:0000313" key="8">
    <source>
        <dbReference type="EMBL" id="TVU44816.1"/>
    </source>
</evidence>
<organism evidence="8 9">
    <name type="scientific">Eragrostis curvula</name>
    <name type="common">weeping love grass</name>
    <dbReference type="NCBI Taxonomy" id="38414"/>
    <lineage>
        <taxon>Eukaryota</taxon>
        <taxon>Viridiplantae</taxon>
        <taxon>Streptophyta</taxon>
        <taxon>Embryophyta</taxon>
        <taxon>Tracheophyta</taxon>
        <taxon>Spermatophyta</taxon>
        <taxon>Magnoliopsida</taxon>
        <taxon>Liliopsida</taxon>
        <taxon>Poales</taxon>
        <taxon>Poaceae</taxon>
        <taxon>PACMAD clade</taxon>
        <taxon>Chloridoideae</taxon>
        <taxon>Eragrostideae</taxon>
        <taxon>Eragrostidinae</taxon>
        <taxon>Eragrostis</taxon>
    </lineage>
</organism>
<dbReference type="InterPro" id="IPR004827">
    <property type="entry name" value="bZIP"/>
</dbReference>
<keyword evidence="6" id="KW-0175">Coiled coil</keyword>
<keyword evidence="5" id="KW-0539">Nucleus</keyword>
<dbReference type="SMART" id="SM00338">
    <property type="entry name" value="BRLZ"/>
    <property type="match status" value="1"/>
</dbReference>
<evidence type="ECO:0000313" key="9">
    <source>
        <dbReference type="Proteomes" id="UP000324897"/>
    </source>
</evidence>
<evidence type="ECO:0000256" key="6">
    <source>
        <dbReference type="SAM" id="Coils"/>
    </source>
</evidence>
<keyword evidence="2" id="KW-0805">Transcription regulation</keyword>
<protein>
    <recommendedName>
        <fullName evidence="7">BZIP domain-containing protein</fullName>
    </recommendedName>
</protein>
<accession>A0A5J9W9Z7</accession>
<name>A0A5J9W9Z7_9POAL</name>
<dbReference type="PROSITE" id="PS50217">
    <property type="entry name" value="BZIP"/>
    <property type="match status" value="1"/>
</dbReference>
<feature type="coiled-coil region" evidence="6">
    <location>
        <begin position="63"/>
        <end position="145"/>
    </location>
</feature>
<keyword evidence="4" id="KW-0804">Transcription</keyword>
<dbReference type="PROSITE" id="PS00036">
    <property type="entry name" value="BZIP_BASIC"/>
    <property type="match status" value="1"/>
</dbReference>
<evidence type="ECO:0000256" key="3">
    <source>
        <dbReference type="ARBA" id="ARBA00023125"/>
    </source>
</evidence>
<dbReference type="PANTHER" id="PTHR45764:SF73">
    <property type="entry name" value="OCS ELEMENT-BINDING FACTOR 1"/>
    <property type="match status" value="1"/>
</dbReference>
<dbReference type="Gramene" id="TVU44816">
    <property type="protein sequence ID" value="TVU44816"/>
    <property type="gene ID" value="EJB05_04276"/>
</dbReference>
<dbReference type="Pfam" id="PF00170">
    <property type="entry name" value="bZIP_1"/>
    <property type="match status" value="1"/>
</dbReference>
<evidence type="ECO:0000256" key="5">
    <source>
        <dbReference type="ARBA" id="ARBA00023242"/>
    </source>
</evidence>
<comment type="caution">
    <text evidence="8">The sequence shown here is derived from an EMBL/GenBank/DDBJ whole genome shotgun (WGS) entry which is preliminary data.</text>
</comment>
<dbReference type="GO" id="GO:0046982">
    <property type="term" value="F:protein heterodimerization activity"/>
    <property type="evidence" value="ECO:0007669"/>
    <property type="project" value="UniProtKB-ARBA"/>
</dbReference>
<evidence type="ECO:0000256" key="4">
    <source>
        <dbReference type="ARBA" id="ARBA00023163"/>
    </source>
</evidence>
<evidence type="ECO:0000256" key="1">
    <source>
        <dbReference type="ARBA" id="ARBA00004123"/>
    </source>
</evidence>
<dbReference type="OrthoDB" id="696514at2759"/>
<dbReference type="GO" id="GO:0000976">
    <property type="term" value="F:transcription cis-regulatory region binding"/>
    <property type="evidence" value="ECO:0007669"/>
    <property type="project" value="TreeGrafter"/>
</dbReference>
<dbReference type="InterPro" id="IPR046347">
    <property type="entry name" value="bZIP_sf"/>
</dbReference>
<dbReference type="CDD" id="cd14702">
    <property type="entry name" value="bZIP_plant_GBF1"/>
    <property type="match status" value="1"/>
</dbReference>
<dbReference type="AlphaFoldDB" id="A0A5J9W9Z7"/>
<reference evidence="8 9" key="1">
    <citation type="journal article" date="2019" name="Sci. Rep.">
        <title>A high-quality genome of Eragrostis curvula grass provides insights into Poaceae evolution and supports new strategies to enhance forage quality.</title>
        <authorList>
            <person name="Carballo J."/>
            <person name="Santos B.A.C.M."/>
            <person name="Zappacosta D."/>
            <person name="Garbus I."/>
            <person name="Selva J.P."/>
            <person name="Gallo C.A."/>
            <person name="Diaz A."/>
            <person name="Albertini E."/>
            <person name="Caccamo M."/>
            <person name="Echenique V."/>
        </authorList>
    </citation>
    <scope>NUCLEOTIDE SEQUENCE [LARGE SCALE GENOMIC DNA]</scope>
    <source>
        <strain evidence="9">cv. Victoria</strain>
        <tissue evidence="8">Leaf</tissue>
    </source>
</reference>
<dbReference type="Proteomes" id="UP000324897">
    <property type="component" value="Chromosome 5"/>
</dbReference>
<gene>
    <name evidence="8" type="ORF">EJB05_04276</name>
</gene>
<sequence length="180" mass="19965">MLSLQEALDLDFAAPSSSCGGARDQLDIITSGFTPWGPESCPTLEQVMTMASSTAATPNDKDEEELRRQRRKVSNRLSAQRSRARKQQRLQELRATAARLRAEKEGLAARLRDLARHDLAVRCQNARLRAEAAALSRRLREARRLLANFLPPQHGGWTGAGCPRGVAGVADDLRARLQRR</sequence>
<dbReference type="FunFam" id="1.20.5.170:FF:000020">
    <property type="entry name" value="BZIP transcription factor"/>
    <property type="match status" value="1"/>
</dbReference>
<dbReference type="EMBL" id="RWGY01000004">
    <property type="protein sequence ID" value="TVU44816.1"/>
    <property type="molecule type" value="Genomic_DNA"/>
</dbReference>
<dbReference type="GO" id="GO:0005634">
    <property type="term" value="C:nucleus"/>
    <property type="evidence" value="ECO:0007669"/>
    <property type="project" value="UniProtKB-SubCell"/>
</dbReference>
<dbReference type="SUPFAM" id="SSF57959">
    <property type="entry name" value="Leucine zipper domain"/>
    <property type="match status" value="1"/>
</dbReference>
<dbReference type="Gene3D" id="1.20.5.170">
    <property type="match status" value="1"/>
</dbReference>
<keyword evidence="3" id="KW-0238">DNA-binding</keyword>
<dbReference type="GO" id="GO:0003700">
    <property type="term" value="F:DNA-binding transcription factor activity"/>
    <property type="evidence" value="ECO:0007669"/>
    <property type="project" value="InterPro"/>
</dbReference>
<feature type="domain" description="BZIP" evidence="7">
    <location>
        <begin position="65"/>
        <end position="128"/>
    </location>
</feature>
<feature type="non-terminal residue" evidence="8">
    <location>
        <position position="1"/>
    </location>
</feature>
<comment type="subcellular location">
    <subcellularLocation>
        <location evidence="1">Nucleus</location>
    </subcellularLocation>
</comment>